<evidence type="ECO:0000256" key="2">
    <source>
        <dbReference type="ARBA" id="ARBA00023125"/>
    </source>
</evidence>
<dbReference type="RefSeq" id="WP_344826116.1">
    <property type="nucleotide sequence ID" value="NZ_BAAAUV010000005.1"/>
</dbReference>
<keyword evidence="2 4" id="KW-0238">DNA-binding</keyword>
<dbReference type="Pfam" id="PF18556">
    <property type="entry name" value="TetR_C_35"/>
    <property type="match status" value="1"/>
</dbReference>
<evidence type="ECO:0000313" key="7">
    <source>
        <dbReference type="Proteomes" id="UP001501237"/>
    </source>
</evidence>
<dbReference type="EMBL" id="BAAAUV010000005">
    <property type="protein sequence ID" value="GAA3207331.1"/>
    <property type="molecule type" value="Genomic_DNA"/>
</dbReference>
<dbReference type="InterPro" id="IPR040611">
    <property type="entry name" value="AlkX_C"/>
</dbReference>
<dbReference type="InterPro" id="IPR001647">
    <property type="entry name" value="HTH_TetR"/>
</dbReference>
<feature type="domain" description="HTH tetR-type" evidence="5">
    <location>
        <begin position="13"/>
        <end position="73"/>
    </location>
</feature>
<protein>
    <submittedName>
        <fullName evidence="6">TetR/AcrR family transcriptional regulator</fullName>
    </submittedName>
</protein>
<organism evidence="6 7">
    <name type="scientific">Actinocorallia longicatena</name>
    <dbReference type="NCBI Taxonomy" id="111803"/>
    <lineage>
        <taxon>Bacteria</taxon>
        <taxon>Bacillati</taxon>
        <taxon>Actinomycetota</taxon>
        <taxon>Actinomycetes</taxon>
        <taxon>Streptosporangiales</taxon>
        <taxon>Thermomonosporaceae</taxon>
        <taxon>Actinocorallia</taxon>
    </lineage>
</organism>
<dbReference type="InterPro" id="IPR009057">
    <property type="entry name" value="Homeodomain-like_sf"/>
</dbReference>
<proteinExistence type="predicted"/>
<keyword evidence="3" id="KW-0804">Transcription</keyword>
<dbReference type="Proteomes" id="UP001501237">
    <property type="component" value="Unassembled WGS sequence"/>
</dbReference>
<feature type="DNA-binding region" description="H-T-H motif" evidence="4">
    <location>
        <begin position="36"/>
        <end position="55"/>
    </location>
</feature>
<name>A0ABP6Q784_9ACTN</name>
<dbReference type="PROSITE" id="PS50977">
    <property type="entry name" value="HTH_TETR_2"/>
    <property type="match status" value="1"/>
</dbReference>
<evidence type="ECO:0000256" key="4">
    <source>
        <dbReference type="PROSITE-ProRule" id="PRU00335"/>
    </source>
</evidence>
<comment type="caution">
    <text evidence="6">The sequence shown here is derived from an EMBL/GenBank/DDBJ whole genome shotgun (WGS) entry which is preliminary data.</text>
</comment>
<dbReference type="Gene3D" id="1.10.357.10">
    <property type="entry name" value="Tetracycline Repressor, domain 2"/>
    <property type="match status" value="1"/>
</dbReference>
<evidence type="ECO:0000313" key="6">
    <source>
        <dbReference type="EMBL" id="GAA3207331.1"/>
    </source>
</evidence>
<dbReference type="PANTHER" id="PTHR30055">
    <property type="entry name" value="HTH-TYPE TRANSCRIPTIONAL REGULATOR RUTR"/>
    <property type="match status" value="1"/>
</dbReference>
<dbReference type="PRINTS" id="PR00455">
    <property type="entry name" value="HTHTETR"/>
</dbReference>
<dbReference type="Pfam" id="PF00440">
    <property type="entry name" value="TetR_N"/>
    <property type="match status" value="1"/>
</dbReference>
<dbReference type="SUPFAM" id="SSF46689">
    <property type="entry name" value="Homeodomain-like"/>
    <property type="match status" value="1"/>
</dbReference>
<evidence type="ECO:0000259" key="5">
    <source>
        <dbReference type="PROSITE" id="PS50977"/>
    </source>
</evidence>
<keyword evidence="7" id="KW-1185">Reference proteome</keyword>
<gene>
    <name evidence="6" type="ORF">GCM10010468_23450</name>
</gene>
<keyword evidence="1" id="KW-0805">Transcription regulation</keyword>
<accession>A0ABP6Q784</accession>
<evidence type="ECO:0000256" key="3">
    <source>
        <dbReference type="ARBA" id="ARBA00023163"/>
    </source>
</evidence>
<evidence type="ECO:0000256" key="1">
    <source>
        <dbReference type="ARBA" id="ARBA00023015"/>
    </source>
</evidence>
<dbReference type="PANTHER" id="PTHR30055:SF234">
    <property type="entry name" value="HTH-TYPE TRANSCRIPTIONAL REGULATOR BETI"/>
    <property type="match status" value="1"/>
</dbReference>
<dbReference type="InterPro" id="IPR050109">
    <property type="entry name" value="HTH-type_TetR-like_transc_reg"/>
</dbReference>
<reference evidence="7" key="1">
    <citation type="journal article" date="2019" name="Int. J. Syst. Evol. Microbiol.">
        <title>The Global Catalogue of Microorganisms (GCM) 10K type strain sequencing project: providing services to taxonomists for standard genome sequencing and annotation.</title>
        <authorList>
            <consortium name="The Broad Institute Genomics Platform"/>
            <consortium name="The Broad Institute Genome Sequencing Center for Infectious Disease"/>
            <person name="Wu L."/>
            <person name="Ma J."/>
        </authorList>
    </citation>
    <scope>NUCLEOTIDE SEQUENCE [LARGE SCALE GENOMIC DNA]</scope>
    <source>
        <strain evidence="7">JCM 9377</strain>
    </source>
</reference>
<sequence length="195" mass="21300">MDTSQGFHGRFRRRLREEILDAAHRITCERGWAAVTNTSLAQEVGISRQTIYKEFGTRLQVGEALLLREADRMSTDLRAITDRCPDVPSFIATLVEFALTVVPGHPLLTTIPRTSRHGDSLLSLITLHAAPLISATSATIAEQILRLAPELDPGAVRATLDSLIRLAVSHLLQPSPDPRAAAGHLTHLACRSLGY</sequence>